<evidence type="ECO:0000256" key="1">
    <source>
        <dbReference type="SAM" id="Coils"/>
    </source>
</evidence>
<feature type="region of interest" description="Disordered" evidence="2">
    <location>
        <begin position="55"/>
        <end position="78"/>
    </location>
</feature>
<proteinExistence type="predicted"/>
<feature type="coiled-coil region" evidence="1">
    <location>
        <begin position="81"/>
        <end position="108"/>
    </location>
</feature>
<evidence type="ECO:0000313" key="3">
    <source>
        <dbReference type="EMBL" id="KAJ7186334.1"/>
    </source>
</evidence>
<organism evidence="3 4">
    <name type="scientific">Mycena pura</name>
    <dbReference type="NCBI Taxonomy" id="153505"/>
    <lineage>
        <taxon>Eukaryota</taxon>
        <taxon>Fungi</taxon>
        <taxon>Dikarya</taxon>
        <taxon>Basidiomycota</taxon>
        <taxon>Agaricomycotina</taxon>
        <taxon>Agaricomycetes</taxon>
        <taxon>Agaricomycetidae</taxon>
        <taxon>Agaricales</taxon>
        <taxon>Marasmiineae</taxon>
        <taxon>Mycenaceae</taxon>
        <taxon>Mycena</taxon>
    </lineage>
</organism>
<keyword evidence="1" id="KW-0175">Coiled coil</keyword>
<name>A0AAD6UJG2_9AGAR</name>
<protein>
    <submittedName>
        <fullName evidence="3">Uncharacterized protein</fullName>
    </submittedName>
</protein>
<keyword evidence="4" id="KW-1185">Reference proteome</keyword>
<dbReference type="EMBL" id="JARJCW010000203">
    <property type="protein sequence ID" value="KAJ7186334.1"/>
    <property type="molecule type" value="Genomic_DNA"/>
</dbReference>
<feature type="region of interest" description="Disordered" evidence="2">
    <location>
        <begin position="115"/>
        <end position="143"/>
    </location>
</feature>
<evidence type="ECO:0000313" key="4">
    <source>
        <dbReference type="Proteomes" id="UP001219525"/>
    </source>
</evidence>
<comment type="caution">
    <text evidence="3">The sequence shown here is derived from an EMBL/GenBank/DDBJ whole genome shotgun (WGS) entry which is preliminary data.</text>
</comment>
<evidence type="ECO:0000256" key="2">
    <source>
        <dbReference type="SAM" id="MobiDB-lite"/>
    </source>
</evidence>
<feature type="compositionally biased region" description="Basic and acidic residues" evidence="2">
    <location>
        <begin position="377"/>
        <end position="403"/>
    </location>
</feature>
<accession>A0AAD6UJG2</accession>
<feature type="region of interest" description="Disordered" evidence="2">
    <location>
        <begin position="337"/>
        <end position="410"/>
    </location>
</feature>
<dbReference type="AlphaFoldDB" id="A0AAD6UJG2"/>
<sequence length="410" mass="46168">MLTNAQTAHLPGSQPYRKPYALVVPWGNMVHGTGWPVPYRNLKLYYTVAVPSPPADATAPAVPPQYPKKPPKESMRSQITRKDLDASLTNAQDELAQLRVNIDIAQQELTAQNILCNKPSPLRHHKELPEKRKSNVPSQSVQATEAHRQLVAVEQQYITTRNRMKTIQDLLEATRKRERRDKASGEPGIATYSARIFTIDSELLSPLPAHKHFGEIQLAREIKNSAGKREETAVNCHSMCFRLYSKFRWHLNPWKDNRIRAHHPLSSTANTNLVSTIQIRKLIPRAARTRFVAVTSALDYTAALRLKFERSVATVDGLADVYARSPLRIADFGRRHHSHWRRPEDSDGQASRLTRIGQGESVQPSGDHKRGIVLRRAGKEAMKDGEAEKVDSARAADDEKEMVLECTSDA</sequence>
<gene>
    <name evidence="3" type="ORF">GGX14DRAFT_409210</name>
</gene>
<dbReference type="Proteomes" id="UP001219525">
    <property type="component" value="Unassembled WGS sequence"/>
</dbReference>
<reference evidence="3" key="1">
    <citation type="submission" date="2023-03" db="EMBL/GenBank/DDBJ databases">
        <title>Massive genome expansion in bonnet fungi (Mycena s.s.) driven by repeated elements and novel gene families across ecological guilds.</title>
        <authorList>
            <consortium name="Lawrence Berkeley National Laboratory"/>
            <person name="Harder C.B."/>
            <person name="Miyauchi S."/>
            <person name="Viragh M."/>
            <person name="Kuo A."/>
            <person name="Thoen E."/>
            <person name="Andreopoulos B."/>
            <person name="Lu D."/>
            <person name="Skrede I."/>
            <person name="Drula E."/>
            <person name="Henrissat B."/>
            <person name="Morin E."/>
            <person name="Kohler A."/>
            <person name="Barry K."/>
            <person name="LaButti K."/>
            <person name="Morin E."/>
            <person name="Salamov A."/>
            <person name="Lipzen A."/>
            <person name="Mereny Z."/>
            <person name="Hegedus B."/>
            <person name="Baldrian P."/>
            <person name="Stursova M."/>
            <person name="Weitz H."/>
            <person name="Taylor A."/>
            <person name="Grigoriev I.V."/>
            <person name="Nagy L.G."/>
            <person name="Martin F."/>
            <person name="Kauserud H."/>
        </authorList>
    </citation>
    <scope>NUCLEOTIDE SEQUENCE</scope>
    <source>
        <strain evidence="3">9144</strain>
    </source>
</reference>